<dbReference type="Proteomes" id="UP000000311">
    <property type="component" value="Unassembled WGS sequence"/>
</dbReference>
<dbReference type="EMBL" id="GL439158">
    <property type="protein sequence ID" value="EFN67680.1"/>
    <property type="molecule type" value="Genomic_DNA"/>
</dbReference>
<dbReference type="OMA" id="ENTPRID"/>
<evidence type="ECO:0000313" key="2">
    <source>
        <dbReference type="EMBL" id="EFN67680.1"/>
    </source>
</evidence>
<feature type="compositionally biased region" description="Basic and acidic residues" evidence="1">
    <location>
        <begin position="151"/>
        <end position="164"/>
    </location>
</feature>
<evidence type="ECO:0000256" key="1">
    <source>
        <dbReference type="SAM" id="MobiDB-lite"/>
    </source>
</evidence>
<dbReference type="AlphaFoldDB" id="E2AFT1"/>
<dbReference type="InParanoid" id="E2AFT1"/>
<feature type="compositionally biased region" description="Basic and acidic residues" evidence="1">
    <location>
        <begin position="99"/>
        <end position="114"/>
    </location>
</feature>
<feature type="region of interest" description="Disordered" evidence="1">
    <location>
        <begin position="89"/>
        <end position="170"/>
    </location>
</feature>
<organism evidence="3">
    <name type="scientific">Camponotus floridanus</name>
    <name type="common">Florida carpenter ant</name>
    <dbReference type="NCBI Taxonomy" id="104421"/>
    <lineage>
        <taxon>Eukaryota</taxon>
        <taxon>Metazoa</taxon>
        <taxon>Ecdysozoa</taxon>
        <taxon>Arthropoda</taxon>
        <taxon>Hexapoda</taxon>
        <taxon>Insecta</taxon>
        <taxon>Pterygota</taxon>
        <taxon>Neoptera</taxon>
        <taxon>Endopterygota</taxon>
        <taxon>Hymenoptera</taxon>
        <taxon>Apocrita</taxon>
        <taxon>Aculeata</taxon>
        <taxon>Formicoidea</taxon>
        <taxon>Formicidae</taxon>
        <taxon>Formicinae</taxon>
        <taxon>Camponotus</taxon>
    </lineage>
</organism>
<proteinExistence type="predicted"/>
<dbReference type="OrthoDB" id="1679758at2759"/>
<accession>E2AFT1</accession>
<protein>
    <submittedName>
        <fullName evidence="2">Uncharacterized protein</fullName>
    </submittedName>
</protein>
<evidence type="ECO:0000313" key="3">
    <source>
        <dbReference type="Proteomes" id="UP000000311"/>
    </source>
</evidence>
<keyword evidence="3" id="KW-1185">Reference proteome</keyword>
<name>E2AFT1_CAMFO</name>
<gene>
    <name evidence="2" type="ORF">EAG_03243</name>
</gene>
<sequence>MSIDISNSTGENRTKVIVSTCESSSLCRESRTIAVDTPDIAPSSRRECSCPSRPLTTIRCAPFRRRVSFSDTTAFIETAADHRRATIMQDYDPTSPCHDNSREPENKSRERENFDYDIWQEDDSSVGRSDDGYSENTPRIDNYAENPCTFDNDKSQRSHSKDIDEQTIENDGCRRKEWSSESDVCLAVRATENKKGEIRKIDDTVSNENLLNHVHKDVDSVIDDEHRMRGGCSGCYCGARDKWVKCHSLALNG</sequence>
<reference evidence="2 3" key="1">
    <citation type="journal article" date="2010" name="Science">
        <title>Genomic comparison of the ants Camponotus floridanus and Harpegnathos saltator.</title>
        <authorList>
            <person name="Bonasio R."/>
            <person name="Zhang G."/>
            <person name="Ye C."/>
            <person name="Mutti N.S."/>
            <person name="Fang X."/>
            <person name="Qin N."/>
            <person name="Donahue G."/>
            <person name="Yang P."/>
            <person name="Li Q."/>
            <person name="Li C."/>
            <person name="Zhang P."/>
            <person name="Huang Z."/>
            <person name="Berger S.L."/>
            <person name="Reinberg D."/>
            <person name="Wang J."/>
            <person name="Liebig J."/>
        </authorList>
    </citation>
    <scope>NUCLEOTIDE SEQUENCE [LARGE SCALE GENOMIC DNA]</scope>
    <source>
        <strain evidence="3">C129</strain>
    </source>
</reference>